<feature type="compositionally biased region" description="Low complexity" evidence="1">
    <location>
        <begin position="183"/>
        <end position="193"/>
    </location>
</feature>
<evidence type="ECO:0000256" key="1">
    <source>
        <dbReference type="SAM" id="MobiDB-lite"/>
    </source>
</evidence>
<feature type="compositionally biased region" description="Pro residues" evidence="1">
    <location>
        <begin position="224"/>
        <end position="257"/>
    </location>
</feature>
<keyword evidence="2" id="KW-0472">Membrane</keyword>
<keyword evidence="2" id="KW-1133">Transmembrane helix</keyword>
<keyword evidence="2" id="KW-0812">Transmembrane</keyword>
<feature type="region of interest" description="Disordered" evidence="1">
    <location>
        <begin position="183"/>
        <end position="257"/>
    </location>
</feature>
<keyword evidence="4" id="KW-1185">Reference proteome</keyword>
<feature type="transmembrane region" description="Helical" evidence="2">
    <location>
        <begin position="22"/>
        <end position="45"/>
    </location>
</feature>
<dbReference type="Proteomes" id="UP001500037">
    <property type="component" value="Unassembled WGS sequence"/>
</dbReference>
<accession>A0ABN1WA41</accession>
<reference evidence="3 4" key="1">
    <citation type="journal article" date="2019" name="Int. J. Syst. Evol. Microbiol.">
        <title>The Global Catalogue of Microorganisms (GCM) 10K type strain sequencing project: providing services to taxonomists for standard genome sequencing and annotation.</title>
        <authorList>
            <consortium name="The Broad Institute Genomics Platform"/>
            <consortium name="The Broad Institute Genome Sequencing Center for Infectious Disease"/>
            <person name="Wu L."/>
            <person name="Ma J."/>
        </authorList>
    </citation>
    <scope>NUCLEOTIDE SEQUENCE [LARGE SCALE GENOMIC DNA]</scope>
    <source>
        <strain evidence="3 4">JCM 13004</strain>
    </source>
</reference>
<feature type="transmembrane region" description="Helical" evidence="2">
    <location>
        <begin position="104"/>
        <end position="123"/>
    </location>
</feature>
<proteinExistence type="predicted"/>
<evidence type="ECO:0000313" key="3">
    <source>
        <dbReference type="EMBL" id="GAA1242489.1"/>
    </source>
</evidence>
<feature type="transmembrane region" description="Helical" evidence="2">
    <location>
        <begin position="143"/>
        <end position="160"/>
    </location>
</feature>
<organism evidence="3 4">
    <name type="scientific">Kitasatospora nipponensis</name>
    <dbReference type="NCBI Taxonomy" id="258049"/>
    <lineage>
        <taxon>Bacteria</taxon>
        <taxon>Bacillati</taxon>
        <taxon>Actinomycetota</taxon>
        <taxon>Actinomycetes</taxon>
        <taxon>Kitasatosporales</taxon>
        <taxon>Streptomycetaceae</taxon>
        <taxon>Kitasatospora</taxon>
    </lineage>
</organism>
<comment type="caution">
    <text evidence="3">The sequence shown here is derived from an EMBL/GenBank/DDBJ whole genome shotgun (WGS) entry which is preliminary data.</text>
</comment>
<sequence length="257" mass="26212">MSYGAPVGGFPSPQPAPARPRAAALPGLAVLLLLNLLIELSMLAFDLNREGADYLPTALGFTYDHVVAAPVGFFSGSAATCGALLVLIIGAFSGGGWVRGGGTVLLLTNAYVSASVVIAQLSGDAESRHAFSSPATPNLWLNVGQLTEVLIAIVFALVVLSTRRPAGTGAPVGYAPPQGGGYLPQQGGYLPQGDYPPPNDYAAQGGYLPAPTGQPQPGYAPQVQQPPFPPAPPAQPAQPPAPNYGYPPRPQDAPPTG</sequence>
<gene>
    <name evidence="3" type="ORF">GCM10009665_36590</name>
</gene>
<dbReference type="EMBL" id="BAAALF010000060">
    <property type="protein sequence ID" value="GAA1242489.1"/>
    <property type="molecule type" value="Genomic_DNA"/>
</dbReference>
<name>A0ABN1WA41_9ACTN</name>
<feature type="transmembrane region" description="Helical" evidence="2">
    <location>
        <begin position="65"/>
        <end position="92"/>
    </location>
</feature>
<evidence type="ECO:0000256" key="2">
    <source>
        <dbReference type="SAM" id="Phobius"/>
    </source>
</evidence>
<dbReference type="RefSeq" id="WP_344442777.1">
    <property type="nucleotide sequence ID" value="NZ_BAAALF010000060.1"/>
</dbReference>
<protein>
    <submittedName>
        <fullName evidence="3">Uncharacterized protein</fullName>
    </submittedName>
</protein>
<evidence type="ECO:0000313" key="4">
    <source>
        <dbReference type="Proteomes" id="UP001500037"/>
    </source>
</evidence>